<evidence type="ECO:0000313" key="3">
    <source>
        <dbReference type="Proteomes" id="UP000282084"/>
    </source>
</evidence>
<gene>
    <name evidence="2" type="ORF">C8E97_2175</name>
</gene>
<feature type="compositionally biased region" description="Basic and acidic residues" evidence="1">
    <location>
        <begin position="144"/>
        <end position="154"/>
    </location>
</feature>
<dbReference type="EMBL" id="RBXO01000001">
    <property type="protein sequence ID" value="RKT53603.1"/>
    <property type="molecule type" value="Genomic_DNA"/>
</dbReference>
<reference evidence="2 3" key="1">
    <citation type="submission" date="2018-10" db="EMBL/GenBank/DDBJ databases">
        <title>Sequencing the genomes of 1000 actinobacteria strains.</title>
        <authorList>
            <person name="Klenk H.-P."/>
        </authorList>
    </citation>
    <scope>NUCLEOTIDE SEQUENCE [LARGE SCALE GENOMIC DNA]</scope>
    <source>
        <strain evidence="2 3">DSM 43800</strain>
    </source>
</reference>
<evidence type="ECO:0000256" key="1">
    <source>
        <dbReference type="SAM" id="MobiDB-lite"/>
    </source>
</evidence>
<evidence type="ECO:0008006" key="4">
    <source>
        <dbReference type="Google" id="ProtNLM"/>
    </source>
</evidence>
<feature type="region of interest" description="Disordered" evidence="1">
    <location>
        <begin position="135"/>
        <end position="154"/>
    </location>
</feature>
<sequence>MVARLDFPDTFDLAELCRRAGRARGRPIELVPANLAALGVSGLWMAADALDYIWYEQNTSVPHREHVILHELGHILCEHGSGGPAGEVLSALFPDLDPAVVGRMLARRHDAYTSGQEAEAEWFAHEVRARADRVVRPRGGGDGMTDRLGRALED</sequence>
<keyword evidence="3" id="KW-1185">Reference proteome</keyword>
<dbReference type="AlphaFoldDB" id="A0A495VYD9"/>
<name>A0A495VYD9_9PSEU</name>
<proteinExistence type="predicted"/>
<dbReference type="Proteomes" id="UP000282084">
    <property type="component" value="Unassembled WGS sequence"/>
</dbReference>
<comment type="caution">
    <text evidence="2">The sequence shown here is derived from an EMBL/GenBank/DDBJ whole genome shotgun (WGS) entry which is preliminary data.</text>
</comment>
<organism evidence="2 3">
    <name type="scientific">Saccharothrix australiensis</name>
    <dbReference type="NCBI Taxonomy" id="2072"/>
    <lineage>
        <taxon>Bacteria</taxon>
        <taxon>Bacillati</taxon>
        <taxon>Actinomycetota</taxon>
        <taxon>Actinomycetes</taxon>
        <taxon>Pseudonocardiales</taxon>
        <taxon>Pseudonocardiaceae</taxon>
        <taxon>Saccharothrix</taxon>
    </lineage>
</organism>
<accession>A0A495VYD9</accession>
<evidence type="ECO:0000313" key="2">
    <source>
        <dbReference type="EMBL" id="RKT53603.1"/>
    </source>
</evidence>
<protein>
    <recommendedName>
        <fullName evidence="4">IrrE N-terminal-like domain-containing protein</fullName>
    </recommendedName>
</protein>